<dbReference type="SMART" id="SM00320">
    <property type="entry name" value="WD40"/>
    <property type="match status" value="3"/>
</dbReference>
<dbReference type="SUPFAM" id="SSF50978">
    <property type="entry name" value="WD40 repeat-like"/>
    <property type="match status" value="1"/>
</dbReference>
<proteinExistence type="predicted"/>
<name>A0A3B0UJ49_9ZZZZ</name>
<dbReference type="InterPro" id="IPR001680">
    <property type="entry name" value="WD40_rpt"/>
</dbReference>
<dbReference type="Gene3D" id="2.130.10.10">
    <property type="entry name" value="YVTN repeat-like/Quinoprotein amine dehydrogenase"/>
    <property type="match status" value="1"/>
</dbReference>
<accession>A0A3B0UJ49</accession>
<evidence type="ECO:0008006" key="2">
    <source>
        <dbReference type="Google" id="ProtNLM"/>
    </source>
</evidence>
<gene>
    <name evidence="1" type="ORF">MNBD_BACTEROID06-1736</name>
</gene>
<dbReference type="AlphaFoldDB" id="A0A3B0UJ49"/>
<sequence length="288" mass="32678">MLQLSSYFEGHRGAITSLTKGNSEHSFYSAGIEGLIVYWNLAKPNEGEVVIKLRGLIATIKYEPVSNTLYAAVNHKGLFIIDAKSRVILETIEIPATSFGKIEVSKNYIFLSTQIGELLLIDKKMLIIKERIESGLKKPPTFSTEKDKVYYSTNQGINQLDINTKVKKSLNFSWKPSSLKIYDDRLLIASSKGLYVWNTPKSKVETESLWKDDVEIKEICINSTELIVLTLSKSNVITAYRIEKNKIIRLDTTQIEHNGRINDILWIENYKFVITAGANKKIGVWQVN</sequence>
<protein>
    <recommendedName>
        <fullName evidence="2">WD40 repeat domain-containing protein</fullName>
    </recommendedName>
</protein>
<organism evidence="1">
    <name type="scientific">hydrothermal vent metagenome</name>
    <dbReference type="NCBI Taxonomy" id="652676"/>
    <lineage>
        <taxon>unclassified sequences</taxon>
        <taxon>metagenomes</taxon>
        <taxon>ecological metagenomes</taxon>
    </lineage>
</organism>
<dbReference type="PROSITE" id="PS50294">
    <property type="entry name" value="WD_REPEATS_REGION"/>
    <property type="match status" value="1"/>
</dbReference>
<evidence type="ECO:0000313" key="1">
    <source>
        <dbReference type="EMBL" id="VAW28353.1"/>
    </source>
</evidence>
<reference evidence="1" key="1">
    <citation type="submission" date="2018-06" db="EMBL/GenBank/DDBJ databases">
        <authorList>
            <person name="Zhirakovskaya E."/>
        </authorList>
    </citation>
    <scope>NUCLEOTIDE SEQUENCE</scope>
</reference>
<dbReference type="InterPro" id="IPR036322">
    <property type="entry name" value="WD40_repeat_dom_sf"/>
</dbReference>
<dbReference type="InterPro" id="IPR015943">
    <property type="entry name" value="WD40/YVTN_repeat-like_dom_sf"/>
</dbReference>
<dbReference type="PROSITE" id="PS50082">
    <property type="entry name" value="WD_REPEATS_2"/>
    <property type="match status" value="2"/>
</dbReference>
<dbReference type="EMBL" id="UOES01000389">
    <property type="protein sequence ID" value="VAW28353.1"/>
    <property type="molecule type" value="Genomic_DNA"/>
</dbReference>